<keyword evidence="1" id="KW-0732">Signal</keyword>
<keyword evidence="3" id="KW-1185">Reference proteome</keyword>
<organism evidence="2 3">
    <name type="scientific">Natronocella acetinitrilica</name>
    <dbReference type="NCBI Taxonomy" id="414046"/>
    <lineage>
        <taxon>Bacteria</taxon>
        <taxon>Pseudomonadati</taxon>
        <taxon>Pseudomonadota</taxon>
        <taxon>Gammaproteobacteria</taxon>
        <taxon>Chromatiales</taxon>
        <taxon>Ectothiorhodospiraceae</taxon>
        <taxon>Natronocella</taxon>
    </lineage>
</organism>
<name>A0AAE3KFL2_9GAMM</name>
<accession>A0AAE3KFL2</accession>
<sequence>MMPRILTALTLSLALASATALAGGADVEPQFYQPDMSEQLVNALNNVEWQTRRLERRVERTPLEERKAWVRAANGLASERLPAAHLEQLERWVERWSAQIYPSLAGRFDREAAVDAARIYQHHDLIEHERINIGESTFAERESLHRLIVKEGAPNPDLAGTLGRSIERMRLGEAPIGRDGKPLELCRISRFENAAYLEMTSSEAHLLTRELAAFETLDSACLRGETQSRYWQSRRGDFVGPRGHHRRPD</sequence>
<gene>
    <name evidence="2" type="ORF">J2T57_001284</name>
</gene>
<evidence type="ECO:0000256" key="1">
    <source>
        <dbReference type="SAM" id="SignalP"/>
    </source>
</evidence>
<evidence type="ECO:0000313" key="3">
    <source>
        <dbReference type="Proteomes" id="UP001205843"/>
    </source>
</evidence>
<comment type="caution">
    <text evidence="2">The sequence shown here is derived from an EMBL/GenBank/DDBJ whole genome shotgun (WGS) entry which is preliminary data.</text>
</comment>
<feature type="signal peptide" evidence="1">
    <location>
        <begin position="1"/>
        <end position="22"/>
    </location>
</feature>
<evidence type="ECO:0000313" key="2">
    <source>
        <dbReference type="EMBL" id="MCP1674182.1"/>
    </source>
</evidence>
<protein>
    <submittedName>
        <fullName evidence="2">Uncharacterized protein</fullName>
    </submittedName>
</protein>
<feature type="chain" id="PRO_5042186683" evidence="1">
    <location>
        <begin position="23"/>
        <end position="249"/>
    </location>
</feature>
<proteinExistence type="predicted"/>
<dbReference type="EMBL" id="JALJXV010000003">
    <property type="protein sequence ID" value="MCP1674182.1"/>
    <property type="molecule type" value="Genomic_DNA"/>
</dbReference>
<dbReference type="AlphaFoldDB" id="A0AAE3KFL2"/>
<dbReference type="RefSeq" id="WP_253475937.1">
    <property type="nucleotide sequence ID" value="NZ_JALJXV010000003.1"/>
</dbReference>
<reference evidence="2" key="1">
    <citation type="submission" date="2022-03" db="EMBL/GenBank/DDBJ databases">
        <title>Genomic Encyclopedia of Type Strains, Phase III (KMG-III): the genomes of soil and plant-associated and newly described type strains.</title>
        <authorList>
            <person name="Whitman W."/>
        </authorList>
    </citation>
    <scope>NUCLEOTIDE SEQUENCE</scope>
    <source>
        <strain evidence="2">ANL 6-2</strain>
    </source>
</reference>
<dbReference type="Proteomes" id="UP001205843">
    <property type="component" value="Unassembled WGS sequence"/>
</dbReference>